<dbReference type="RefSeq" id="WP_195900364.1">
    <property type="nucleotide sequence ID" value="NZ_JADOGI010000161.1"/>
</dbReference>
<keyword evidence="3" id="KW-1185">Reference proteome</keyword>
<keyword evidence="1" id="KW-0472">Membrane</keyword>
<keyword evidence="1" id="KW-0812">Transmembrane</keyword>
<keyword evidence="1" id="KW-1133">Transmembrane helix</keyword>
<proteinExistence type="predicted"/>
<comment type="caution">
    <text evidence="2">The sequence shown here is derived from an EMBL/GenBank/DDBJ whole genome shotgun (WGS) entry which is preliminary data.</text>
</comment>
<sequence>MVDPLSFPVLAGAALTATITFIYNRIGAVLDRRAGRIAPDLPDTIEGSSEALTVHSESLTEEQVKTLERSAGTLGVYLDHPELLRGDDEKLRETLGKLRTILELAYDRELIFADKQTAGPSLRVTMRSDEVSGIQRGIKAKSVSGPTHINVEQTGKRIAKGGEMTGVEIDGPIG</sequence>
<evidence type="ECO:0000256" key="1">
    <source>
        <dbReference type="SAM" id="Phobius"/>
    </source>
</evidence>
<protein>
    <submittedName>
        <fullName evidence="2">Uncharacterized protein</fullName>
    </submittedName>
</protein>
<evidence type="ECO:0000313" key="2">
    <source>
        <dbReference type="EMBL" id="MBF8191454.1"/>
    </source>
</evidence>
<reference evidence="2" key="1">
    <citation type="submission" date="2020-11" db="EMBL/GenBank/DDBJ databases">
        <title>Whole-genome analyses of Nonomuraea sp. K274.</title>
        <authorList>
            <person name="Veyisoglu A."/>
        </authorList>
    </citation>
    <scope>NUCLEOTIDE SEQUENCE</scope>
    <source>
        <strain evidence="2">K274</strain>
    </source>
</reference>
<dbReference type="EMBL" id="JADOGI010000161">
    <property type="protein sequence ID" value="MBF8191454.1"/>
    <property type="molecule type" value="Genomic_DNA"/>
</dbReference>
<feature type="transmembrane region" description="Helical" evidence="1">
    <location>
        <begin position="6"/>
        <end position="26"/>
    </location>
</feature>
<dbReference type="AlphaFoldDB" id="A0A931AI40"/>
<organism evidence="2 3">
    <name type="scientific">Nonomuraea cypriaca</name>
    <dbReference type="NCBI Taxonomy" id="1187855"/>
    <lineage>
        <taxon>Bacteria</taxon>
        <taxon>Bacillati</taxon>
        <taxon>Actinomycetota</taxon>
        <taxon>Actinomycetes</taxon>
        <taxon>Streptosporangiales</taxon>
        <taxon>Streptosporangiaceae</taxon>
        <taxon>Nonomuraea</taxon>
    </lineage>
</organism>
<name>A0A931AI40_9ACTN</name>
<accession>A0A931AI40</accession>
<dbReference type="Proteomes" id="UP000605361">
    <property type="component" value="Unassembled WGS sequence"/>
</dbReference>
<evidence type="ECO:0000313" key="3">
    <source>
        <dbReference type="Proteomes" id="UP000605361"/>
    </source>
</evidence>
<gene>
    <name evidence="2" type="ORF">ITP53_38315</name>
</gene>